<evidence type="ECO:0000313" key="3">
    <source>
        <dbReference type="EMBL" id="OUZ39368.1"/>
    </source>
</evidence>
<comment type="caution">
    <text evidence="3">The sequence shown here is derived from an EMBL/GenBank/DDBJ whole genome shotgun (WGS) entry which is preliminary data.</text>
</comment>
<dbReference type="Pfam" id="PF11181">
    <property type="entry name" value="YflT"/>
    <property type="match status" value="1"/>
</dbReference>
<reference evidence="3 4" key="1">
    <citation type="journal article" date="2017" name="Int. J. Syst. Evol. Microbiol.">
        <title>Solibacillus kalamii sp. nov., isolated from a high-efficiency particulate arrestance filter system used in the International Space Station.</title>
        <authorList>
            <person name="Checinska Sielaff A."/>
            <person name="Kumar R.M."/>
            <person name="Pal D."/>
            <person name="Mayilraj S."/>
            <person name="Venkateswaran K."/>
        </authorList>
    </citation>
    <scope>NUCLEOTIDE SEQUENCE [LARGE SCALE GENOMIC DNA]</scope>
    <source>
        <strain evidence="3 4">ISSFR-015</strain>
    </source>
</reference>
<dbReference type="Proteomes" id="UP000196594">
    <property type="component" value="Unassembled WGS sequence"/>
</dbReference>
<proteinExistence type="predicted"/>
<sequence length="208" mass="24069">MFFDEPKQKIDVAYTKQELLEKLQELRRPDNELEGTHIYVLTKDVDEFHSIARDQQVSLITTNGVRSILKTALTKESPIEEKIRRLGLPENKRLEYEKIIEDGGKLLITGTDPFDEEDWTGHTLDDWITNRSNPSNLIRKDVMDERPVPFEPEKKYEALPNTSVAGDFGRSNDVDDPDIIPLKDDQRIVRDPNTKEIGIYQAPHEKQN</sequence>
<dbReference type="GO" id="GO:0004674">
    <property type="term" value="F:protein serine/threonine kinase activity"/>
    <property type="evidence" value="ECO:0007669"/>
    <property type="project" value="UniProtKB-KW"/>
</dbReference>
<keyword evidence="3" id="KW-0808">Transferase</keyword>
<evidence type="ECO:0000256" key="1">
    <source>
        <dbReference type="SAM" id="MobiDB-lite"/>
    </source>
</evidence>
<accession>A0ABX3ZJ47</accession>
<keyword evidence="3" id="KW-0723">Serine/threonine-protein kinase</keyword>
<evidence type="ECO:0000259" key="2">
    <source>
        <dbReference type="Pfam" id="PF11181"/>
    </source>
</evidence>
<evidence type="ECO:0000313" key="4">
    <source>
        <dbReference type="Proteomes" id="UP000196594"/>
    </source>
</evidence>
<dbReference type="RefSeq" id="WP_087617195.1">
    <property type="nucleotide sequence ID" value="NZ_JAFBEY010000003.1"/>
</dbReference>
<dbReference type="InterPro" id="IPR025889">
    <property type="entry name" value="GSP17M-like_dom"/>
</dbReference>
<keyword evidence="3" id="KW-0418">Kinase</keyword>
<feature type="compositionally biased region" description="Basic and acidic residues" evidence="1">
    <location>
        <begin position="181"/>
        <end position="194"/>
    </location>
</feature>
<gene>
    <name evidence="3" type="ORF">CBM15_08940</name>
</gene>
<feature type="region of interest" description="Disordered" evidence="1">
    <location>
        <begin position="151"/>
        <end position="208"/>
    </location>
</feature>
<name>A0ABX3ZJ47_9BACL</name>
<dbReference type="EMBL" id="NHNT01000004">
    <property type="protein sequence ID" value="OUZ39368.1"/>
    <property type="molecule type" value="Genomic_DNA"/>
</dbReference>
<feature type="domain" description="General stress protein 17M-like" evidence="2">
    <location>
        <begin position="8"/>
        <end position="103"/>
    </location>
</feature>
<organism evidence="3 4">
    <name type="scientific">Solibacillus kalamii</name>
    <dbReference type="NCBI Taxonomy" id="1748298"/>
    <lineage>
        <taxon>Bacteria</taxon>
        <taxon>Bacillati</taxon>
        <taxon>Bacillota</taxon>
        <taxon>Bacilli</taxon>
        <taxon>Bacillales</taxon>
        <taxon>Caryophanaceae</taxon>
        <taxon>Solibacillus</taxon>
    </lineage>
</organism>
<protein>
    <submittedName>
        <fullName evidence="3">Serine/threonine protein kinase</fullName>
    </submittedName>
</protein>
<keyword evidence="4" id="KW-1185">Reference proteome</keyword>